<keyword evidence="4" id="KW-0547">Nucleotide-binding</keyword>
<keyword evidence="8" id="KW-0324">Glycolysis</keyword>
<dbReference type="InterPro" id="IPR022953">
    <property type="entry name" value="ATP_PFK"/>
</dbReference>
<keyword evidence="3" id="KW-0479">Metal-binding</keyword>
<evidence type="ECO:0000256" key="6">
    <source>
        <dbReference type="ARBA" id="ARBA00022840"/>
    </source>
</evidence>
<evidence type="ECO:0000313" key="11">
    <source>
        <dbReference type="EMBL" id="CAK9199459.1"/>
    </source>
</evidence>
<keyword evidence="5" id="KW-0418">Kinase</keyword>
<evidence type="ECO:0000256" key="5">
    <source>
        <dbReference type="ARBA" id="ARBA00022777"/>
    </source>
</evidence>
<evidence type="ECO:0000256" key="1">
    <source>
        <dbReference type="ARBA" id="ARBA00001946"/>
    </source>
</evidence>
<accession>A0ABP0TM65</accession>
<dbReference type="Pfam" id="PF00365">
    <property type="entry name" value="PFK"/>
    <property type="match status" value="1"/>
</dbReference>
<keyword evidence="6" id="KW-0067">ATP-binding</keyword>
<sequence>MGCFPFLKKYDHGSKFFGCGPPRHFPYYPQFHDQFDLAHLCDQVEVEPIESPYKTKSRGDVNGHASNMHHMYVHDNDCVLIKVVHFGSETSVGVQYDDNGEWKFKPIWARRAGPRAWIYFSPHMVKAAIVTCGGLCPGLNDVIRQIVISLEVYGVKSILGIQYGFKGFVDNNHLPIMLTKKLVQTINMSGGSFLGVSRGCPPLEDIVNKLEEWNVNMFFVIGGNGSHAGALAIYNHCAKRKLKLVVVGIPKTIDNDIELLDKTFGFDTAVEEAQRAINAAYIEASSAFNGVGIVKLMGRQSGYITMYATIASGQVDIVLIPEVPFVMDGKYGILDYMKKRIQKNGICVVVIAEGAGQEQLDNNGGMDASGNPILGDVGKWFTNKVKEYFGKAKIPIDAKYIDPTYMIRARACNSSDHIFCSILGQNAVHGAFAGYTNFTIGLINTHYCFLPIPMVIRRPRMVDPNSIMYHRCVTSTGQPNFNNPK</sequence>
<proteinExistence type="predicted"/>
<evidence type="ECO:0000256" key="3">
    <source>
        <dbReference type="ARBA" id="ARBA00022723"/>
    </source>
</evidence>
<evidence type="ECO:0000256" key="2">
    <source>
        <dbReference type="ARBA" id="ARBA00022679"/>
    </source>
</evidence>
<name>A0ABP0TM65_9BRYO</name>
<comment type="cofactor">
    <cofactor evidence="1">
        <name>Mg(2+)</name>
        <dbReference type="ChEBI" id="CHEBI:18420"/>
    </cofactor>
</comment>
<dbReference type="PRINTS" id="PR00476">
    <property type="entry name" value="PHFRCTKINASE"/>
</dbReference>
<evidence type="ECO:0000259" key="10">
    <source>
        <dbReference type="Pfam" id="PF00365"/>
    </source>
</evidence>
<keyword evidence="7" id="KW-0460">Magnesium</keyword>
<evidence type="ECO:0000256" key="9">
    <source>
        <dbReference type="ARBA" id="ARBA00048070"/>
    </source>
</evidence>
<gene>
    <name evidence="11" type="ORF">CSSPTR1EN2_LOCUS4947</name>
</gene>
<dbReference type="InterPro" id="IPR000023">
    <property type="entry name" value="Phosphofructokinase_dom"/>
</dbReference>
<feature type="domain" description="Phosphofructokinase" evidence="10">
    <location>
        <begin position="127"/>
        <end position="429"/>
    </location>
</feature>
<dbReference type="PIRSF" id="PIRSF000534">
    <property type="entry name" value="PPi_PFK_TP0108"/>
    <property type="match status" value="1"/>
</dbReference>
<dbReference type="InterPro" id="IPR012004">
    <property type="entry name" value="PyroP-dep_PFK_TP0108"/>
</dbReference>
<keyword evidence="12" id="KW-1185">Reference proteome</keyword>
<evidence type="ECO:0000256" key="8">
    <source>
        <dbReference type="ARBA" id="ARBA00023152"/>
    </source>
</evidence>
<evidence type="ECO:0000256" key="4">
    <source>
        <dbReference type="ARBA" id="ARBA00022741"/>
    </source>
</evidence>
<reference evidence="11" key="1">
    <citation type="submission" date="2024-02" db="EMBL/GenBank/DDBJ databases">
        <authorList>
            <consortium name="ELIXIR-Norway"/>
            <consortium name="Elixir Norway"/>
        </authorList>
    </citation>
    <scope>NUCLEOTIDE SEQUENCE</scope>
</reference>
<keyword evidence="2" id="KW-0808">Transferase</keyword>
<comment type="catalytic activity">
    <reaction evidence="9">
        <text>beta-D-fructose 6-phosphate + ATP = beta-D-fructose 1,6-bisphosphate + ADP + H(+)</text>
        <dbReference type="Rhea" id="RHEA:16109"/>
        <dbReference type="ChEBI" id="CHEBI:15378"/>
        <dbReference type="ChEBI" id="CHEBI:30616"/>
        <dbReference type="ChEBI" id="CHEBI:32966"/>
        <dbReference type="ChEBI" id="CHEBI:57634"/>
        <dbReference type="ChEBI" id="CHEBI:456216"/>
        <dbReference type="EC" id="2.7.1.11"/>
    </reaction>
</comment>
<dbReference type="InterPro" id="IPR035966">
    <property type="entry name" value="PKF_sf"/>
</dbReference>
<dbReference type="InterPro" id="IPR050929">
    <property type="entry name" value="PFKA"/>
</dbReference>
<dbReference type="Proteomes" id="UP001497512">
    <property type="component" value="Chromosome 12"/>
</dbReference>
<dbReference type="Gene3D" id="3.40.50.450">
    <property type="match status" value="1"/>
</dbReference>
<dbReference type="SUPFAM" id="SSF53784">
    <property type="entry name" value="Phosphofructokinase"/>
    <property type="match status" value="1"/>
</dbReference>
<organism evidence="11 12">
    <name type="scientific">Sphagnum troendelagicum</name>
    <dbReference type="NCBI Taxonomy" id="128251"/>
    <lineage>
        <taxon>Eukaryota</taxon>
        <taxon>Viridiplantae</taxon>
        <taxon>Streptophyta</taxon>
        <taxon>Embryophyta</taxon>
        <taxon>Bryophyta</taxon>
        <taxon>Sphagnophytina</taxon>
        <taxon>Sphagnopsida</taxon>
        <taxon>Sphagnales</taxon>
        <taxon>Sphagnaceae</taxon>
        <taxon>Sphagnum</taxon>
    </lineage>
</organism>
<protein>
    <recommendedName>
        <fullName evidence="10">Phosphofructokinase domain-containing protein</fullName>
    </recommendedName>
</protein>
<dbReference type="EMBL" id="OZ019904">
    <property type="protein sequence ID" value="CAK9199459.1"/>
    <property type="molecule type" value="Genomic_DNA"/>
</dbReference>
<evidence type="ECO:0000313" key="12">
    <source>
        <dbReference type="Proteomes" id="UP001497512"/>
    </source>
</evidence>
<dbReference type="PANTHER" id="PTHR45770">
    <property type="entry name" value="ATP-DEPENDENT 6-PHOSPHOFRUCTOKINASE 1"/>
    <property type="match status" value="1"/>
</dbReference>
<evidence type="ECO:0000256" key="7">
    <source>
        <dbReference type="ARBA" id="ARBA00022842"/>
    </source>
</evidence>
<dbReference type="NCBIfam" id="NF005301">
    <property type="entry name" value="PRK06830.1"/>
    <property type="match status" value="1"/>
</dbReference>